<dbReference type="InterPro" id="IPR000719">
    <property type="entry name" value="Prot_kinase_dom"/>
</dbReference>
<comment type="caution">
    <text evidence="3">The sequence shown here is derived from an EMBL/GenBank/DDBJ whole genome shotgun (WGS) entry which is preliminary data.</text>
</comment>
<feature type="compositionally biased region" description="Polar residues" evidence="1">
    <location>
        <begin position="310"/>
        <end position="319"/>
    </location>
</feature>
<feature type="compositionally biased region" description="Polar residues" evidence="1">
    <location>
        <begin position="282"/>
        <end position="296"/>
    </location>
</feature>
<dbReference type="STRING" id="42251.A0A2T6ZL06"/>
<dbReference type="PROSITE" id="PS50011">
    <property type="entry name" value="PROTEIN_KINASE_DOM"/>
    <property type="match status" value="1"/>
</dbReference>
<organism evidence="3 4">
    <name type="scientific">Tuber borchii</name>
    <name type="common">White truffle</name>
    <dbReference type="NCBI Taxonomy" id="42251"/>
    <lineage>
        <taxon>Eukaryota</taxon>
        <taxon>Fungi</taxon>
        <taxon>Dikarya</taxon>
        <taxon>Ascomycota</taxon>
        <taxon>Pezizomycotina</taxon>
        <taxon>Pezizomycetes</taxon>
        <taxon>Pezizales</taxon>
        <taxon>Tuberaceae</taxon>
        <taxon>Tuber</taxon>
    </lineage>
</organism>
<evidence type="ECO:0000313" key="4">
    <source>
        <dbReference type="Proteomes" id="UP000244722"/>
    </source>
</evidence>
<feature type="compositionally biased region" description="Basic and acidic residues" evidence="1">
    <location>
        <begin position="208"/>
        <end position="227"/>
    </location>
</feature>
<dbReference type="Proteomes" id="UP000244722">
    <property type="component" value="Unassembled WGS sequence"/>
</dbReference>
<feature type="region of interest" description="Disordered" evidence="1">
    <location>
        <begin position="145"/>
        <end position="319"/>
    </location>
</feature>
<sequence>MGFLIYLPEGDHSKNIGSPLPQATVQTISNQILEGLKVMHQKGIAHRDPKPAMSPARVKLVDFGISKRIRSQDTSTLHTQVSTRIYGAPEALGLDSDSETSICTNAVDIWLLGKLPFPEDRLKGLSPPTDDAGISLLNSMLAIQPEDRPTAVKETIKRKQRKEQRERRQAQYSSQVEEKKKPKKSDTQDDSKYAPGDVALGANPRSRCGGDHTAPKPEIETHDDTARLDASQLSDDSFQGAEEKTDPQYFTNISPNPSPWKLSSFGPGDKWQGRTYPKTRSRTSIPDSPTTKTWNRFRSDSSETSEDEVQQNPTPNVRG</sequence>
<dbReference type="InterPro" id="IPR011009">
    <property type="entry name" value="Kinase-like_dom_sf"/>
</dbReference>
<feature type="compositionally biased region" description="Basic and acidic residues" evidence="1">
    <location>
        <begin position="145"/>
        <end position="169"/>
    </location>
</feature>
<dbReference type="PANTHER" id="PTHR44167:SF29">
    <property type="entry name" value="SERINE_THREONINE PROTEIN KINASE-43"/>
    <property type="match status" value="1"/>
</dbReference>
<dbReference type="SMART" id="SM00220">
    <property type="entry name" value="S_TKc"/>
    <property type="match status" value="1"/>
</dbReference>
<dbReference type="OrthoDB" id="248923at2759"/>
<dbReference type="GO" id="GO:0005524">
    <property type="term" value="F:ATP binding"/>
    <property type="evidence" value="ECO:0007669"/>
    <property type="project" value="InterPro"/>
</dbReference>
<dbReference type="AlphaFoldDB" id="A0A2T6ZL06"/>
<dbReference type="GO" id="GO:0005737">
    <property type="term" value="C:cytoplasm"/>
    <property type="evidence" value="ECO:0007669"/>
    <property type="project" value="TreeGrafter"/>
</dbReference>
<dbReference type="GO" id="GO:0051598">
    <property type="term" value="P:meiotic recombination checkpoint signaling"/>
    <property type="evidence" value="ECO:0007669"/>
    <property type="project" value="TreeGrafter"/>
</dbReference>
<feature type="compositionally biased region" description="Basic and acidic residues" evidence="1">
    <location>
        <begin position="176"/>
        <end position="192"/>
    </location>
</feature>
<dbReference type="SUPFAM" id="SSF56112">
    <property type="entry name" value="Protein kinase-like (PK-like)"/>
    <property type="match status" value="1"/>
</dbReference>
<dbReference type="EMBL" id="NESQ01000198">
    <property type="protein sequence ID" value="PUU76179.1"/>
    <property type="molecule type" value="Genomic_DNA"/>
</dbReference>
<feature type="domain" description="Protein kinase" evidence="2">
    <location>
        <begin position="1"/>
        <end position="180"/>
    </location>
</feature>
<keyword evidence="3" id="KW-0418">Kinase</keyword>
<proteinExistence type="predicted"/>
<gene>
    <name evidence="3" type="ORF">B9Z19DRAFT_1130123</name>
</gene>
<evidence type="ECO:0000256" key="1">
    <source>
        <dbReference type="SAM" id="MobiDB-lite"/>
    </source>
</evidence>
<dbReference type="GO" id="GO:0005634">
    <property type="term" value="C:nucleus"/>
    <property type="evidence" value="ECO:0007669"/>
    <property type="project" value="TreeGrafter"/>
</dbReference>
<name>A0A2T6ZL06_TUBBO</name>
<accession>A0A2T6ZL06</accession>
<dbReference type="PANTHER" id="PTHR44167">
    <property type="entry name" value="OVARIAN-SPECIFIC SERINE/THREONINE-PROTEIN KINASE LOK-RELATED"/>
    <property type="match status" value="1"/>
</dbReference>
<evidence type="ECO:0000259" key="2">
    <source>
        <dbReference type="PROSITE" id="PS50011"/>
    </source>
</evidence>
<dbReference type="Pfam" id="PF00069">
    <property type="entry name" value="Pkinase"/>
    <property type="match status" value="1"/>
</dbReference>
<evidence type="ECO:0000313" key="3">
    <source>
        <dbReference type="EMBL" id="PUU76179.1"/>
    </source>
</evidence>
<reference evidence="3 4" key="1">
    <citation type="submission" date="2017-04" db="EMBL/GenBank/DDBJ databases">
        <title>Draft genome sequence of Tuber borchii Vittad., a whitish edible truffle.</title>
        <authorList>
            <consortium name="DOE Joint Genome Institute"/>
            <person name="Murat C."/>
            <person name="Kuo A."/>
            <person name="Barry K.W."/>
            <person name="Clum A."/>
            <person name="Dockter R.B."/>
            <person name="Fauchery L."/>
            <person name="Iotti M."/>
            <person name="Kohler A."/>
            <person name="Labutti K."/>
            <person name="Lindquist E.A."/>
            <person name="Lipzen A."/>
            <person name="Ohm R.A."/>
            <person name="Wang M."/>
            <person name="Grigoriev I.V."/>
            <person name="Zambonelli A."/>
            <person name="Martin F.M."/>
        </authorList>
    </citation>
    <scope>NUCLEOTIDE SEQUENCE [LARGE SCALE GENOMIC DNA]</scope>
    <source>
        <strain evidence="3 4">Tbo3840</strain>
    </source>
</reference>
<keyword evidence="3" id="KW-0808">Transferase</keyword>
<dbReference type="Gene3D" id="1.10.510.10">
    <property type="entry name" value="Transferase(Phosphotransferase) domain 1"/>
    <property type="match status" value="1"/>
</dbReference>
<protein>
    <submittedName>
        <fullName evidence="3">Kinase-like domain-containing protein</fullName>
    </submittedName>
</protein>
<keyword evidence="4" id="KW-1185">Reference proteome</keyword>
<dbReference type="GO" id="GO:0004674">
    <property type="term" value="F:protein serine/threonine kinase activity"/>
    <property type="evidence" value="ECO:0007669"/>
    <property type="project" value="TreeGrafter"/>
</dbReference>